<dbReference type="Gene3D" id="3.40.50.12580">
    <property type="match status" value="1"/>
</dbReference>
<evidence type="ECO:0000256" key="5">
    <source>
        <dbReference type="ARBA" id="ARBA00022944"/>
    </source>
</evidence>
<dbReference type="EMBL" id="JAOPKZ010000001">
    <property type="protein sequence ID" value="MCU5745262.1"/>
    <property type="molecule type" value="Genomic_DNA"/>
</dbReference>
<dbReference type="PANTHER" id="PTHR37316:SF3">
    <property type="entry name" value="TEICHOIC ACID GLYCEROL-PHOSPHATE TRANSFERASE"/>
    <property type="match status" value="1"/>
</dbReference>
<name>A0ABT2QMQ6_9STAP</name>
<evidence type="ECO:0000256" key="2">
    <source>
        <dbReference type="ARBA" id="ARBA00010488"/>
    </source>
</evidence>
<keyword evidence="3" id="KW-1003">Cell membrane</keyword>
<reference evidence="7 8" key="1">
    <citation type="journal article" date="2023" name="Int. J. Syst. Evol. Microbiol.">
        <title>Streptococcus sciuri sp. nov., Staphylococcus marylandisciuri sp. nov. and Staphylococcus americanisciuri sp. nov., isolated from faeces of eastern grey squirrel (Sciurus carolinensis).</title>
        <authorList>
            <person name="Volokhov D.V."/>
            <person name="Zagorodnyaya T.A."/>
            <person name="Furtak V.A."/>
            <person name="Nattanmai G."/>
            <person name="Randall L."/>
            <person name="Jose S."/>
            <person name="Gao Y."/>
            <person name="Eisenberg T."/>
            <person name="Delmonte P."/>
            <person name="Blom J."/>
            <person name="Mitchell K.K."/>
        </authorList>
    </citation>
    <scope>NUCLEOTIDE SEQUENCE [LARGE SCALE GENOMIC DNA]</scope>
    <source>
        <strain evidence="7 8">SQ8-PEA</strain>
    </source>
</reference>
<evidence type="ECO:0000256" key="1">
    <source>
        <dbReference type="ARBA" id="ARBA00004202"/>
    </source>
</evidence>
<evidence type="ECO:0000256" key="4">
    <source>
        <dbReference type="ARBA" id="ARBA00022679"/>
    </source>
</evidence>
<evidence type="ECO:0000313" key="7">
    <source>
        <dbReference type="EMBL" id="MCU5745262.1"/>
    </source>
</evidence>
<dbReference type="Gene3D" id="3.40.50.11820">
    <property type="match status" value="1"/>
</dbReference>
<proteinExistence type="inferred from homology"/>
<organism evidence="7 8">
    <name type="scientific">Staphylococcus marylandisciuri</name>
    <dbReference type="NCBI Taxonomy" id="2981529"/>
    <lineage>
        <taxon>Bacteria</taxon>
        <taxon>Bacillati</taxon>
        <taxon>Bacillota</taxon>
        <taxon>Bacilli</taxon>
        <taxon>Bacillales</taxon>
        <taxon>Staphylococcaceae</taxon>
        <taxon>Staphylococcus</taxon>
    </lineage>
</organism>
<keyword evidence="8" id="KW-1185">Reference proteome</keyword>
<sequence length="561" mass="65748">MIKNIQLDDWSTLEDKLKALLPKDYTHFIIENEAITIDEDMLEAVELKPQTIIVDYAIDNTYLNDAQYFNQHEATFEAWMNNSNHYPNVIFHIETVLHILEDYTVDHLFDLALLSLLKGNSFVDRHIVYDFHQSFVTSSGLWEIITELNFEHTTQFLLNVLAYEHQYSLPYSKKQIELPQEATPIQRWLKSTRFKAPRFLYNAKCKRELKQFKKDNYVYDKDPNKLKNHIVFLGHHYRFQGNSRYLFNHLAKHYSKTTVYFITDEVKGPNFLEPETKETNELIESAKVVILEDLMPDHLHPNGKVVQLWHGTPIKRLFFDRVDQVSSDNHKPSRAKVFNKWAHQDYLICDSEASEPYFETGFPSKHLDFISCGYPRVRYLLDKVDDKPYLSFIQKELKLDPNKQTLLYAPTKHTHDNHDDILPVSDGLVKKYNIIYRPHPDNEGTFEPEQVITAPSNIETQDLILVADFVLTDYSSLIFDALTADKTICQYTPNQEVFDQQRGVYEEVMQSLSTVRYSDKKALHNDLISHQMTTVKSNPFINTNNQSYEQISTLIDSIMKN</sequence>
<dbReference type="Pfam" id="PF04464">
    <property type="entry name" value="Glyphos_transf"/>
    <property type="match status" value="1"/>
</dbReference>
<keyword evidence="4" id="KW-0808">Transferase</keyword>
<dbReference type="PANTHER" id="PTHR37316">
    <property type="entry name" value="TEICHOIC ACID GLYCEROL-PHOSPHATE PRIMASE"/>
    <property type="match status" value="1"/>
</dbReference>
<evidence type="ECO:0000256" key="6">
    <source>
        <dbReference type="ARBA" id="ARBA00023136"/>
    </source>
</evidence>
<dbReference type="InterPro" id="IPR051612">
    <property type="entry name" value="Teichoic_Acid_Biosynth"/>
</dbReference>
<dbReference type="RefSeq" id="WP_262853655.1">
    <property type="nucleotide sequence ID" value="NZ_JAOPKZ010000001.1"/>
</dbReference>
<dbReference type="SUPFAM" id="SSF53756">
    <property type="entry name" value="UDP-Glycosyltransferase/glycogen phosphorylase"/>
    <property type="match status" value="1"/>
</dbReference>
<protein>
    <submittedName>
        <fullName evidence="7">CDP-glycerol glycerophosphotransferase family protein</fullName>
    </submittedName>
</protein>
<evidence type="ECO:0000256" key="3">
    <source>
        <dbReference type="ARBA" id="ARBA00022475"/>
    </source>
</evidence>
<evidence type="ECO:0000313" key="8">
    <source>
        <dbReference type="Proteomes" id="UP001209553"/>
    </source>
</evidence>
<comment type="subcellular location">
    <subcellularLocation>
        <location evidence="1">Cell membrane</location>
        <topology evidence="1">Peripheral membrane protein</topology>
    </subcellularLocation>
</comment>
<keyword evidence="6" id="KW-0472">Membrane</keyword>
<comment type="caution">
    <text evidence="7">The sequence shown here is derived from an EMBL/GenBank/DDBJ whole genome shotgun (WGS) entry which is preliminary data.</text>
</comment>
<gene>
    <name evidence="7" type="ORF">N9R04_00820</name>
</gene>
<keyword evidence="5" id="KW-0777">Teichoic acid biosynthesis</keyword>
<dbReference type="InterPro" id="IPR043149">
    <property type="entry name" value="TagF_N"/>
</dbReference>
<dbReference type="InterPro" id="IPR007554">
    <property type="entry name" value="Glycerophosphate_synth"/>
</dbReference>
<dbReference type="Proteomes" id="UP001209553">
    <property type="component" value="Unassembled WGS sequence"/>
</dbReference>
<accession>A0ABT2QMQ6</accession>
<dbReference type="InterPro" id="IPR043148">
    <property type="entry name" value="TagF_C"/>
</dbReference>
<comment type="similarity">
    <text evidence="2">Belongs to the CDP-glycerol glycerophosphotransferase family.</text>
</comment>